<evidence type="ECO:0000256" key="6">
    <source>
        <dbReference type="ARBA" id="ARBA00022777"/>
    </source>
</evidence>
<dbReference type="PROSITE" id="PS00107">
    <property type="entry name" value="PROTEIN_KINASE_ATP"/>
    <property type="match status" value="1"/>
</dbReference>
<dbReference type="GO" id="GO:0005634">
    <property type="term" value="C:nucleus"/>
    <property type="evidence" value="ECO:0007669"/>
    <property type="project" value="TreeGrafter"/>
</dbReference>
<evidence type="ECO:0000256" key="8">
    <source>
        <dbReference type="ARBA" id="ARBA00047899"/>
    </source>
</evidence>
<dbReference type="GO" id="GO:0005524">
    <property type="term" value="F:ATP binding"/>
    <property type="evidence" value="ECO:0007669"/>
    <property type="project" value="UniProtKB-UniRule"/>
</dbReference>
<dbReference type="PANTHER" id="PTHR24342">
    <property type="entry name" value="SERINE/THREONINE-PROTEIN KINASE 17"/>
    <property type="match status" value="1"/>
</dbReference>
<dbReference type="HOGENOM" id="CLU_000288_63_0_1"/>
<dbReference type="OrthoDB" id="504170at2759"/>
<dbReference type="CDD" id="cd14106">
    <property type="entry name" value="STKc_DRAK"/>
    <property type="match status" value="1"/>
</dbReference>
<name>K1QBQ7_MAGGI</name>
<dbReference type="PANTHER" id="PTHR24342:SF12">
    <property type="entry name" value="DEATH-ASSOCIATED PROTEIN KINASE RELATED"/>
    <property type="match status" value="1"/>
</dbReference>
<evidence type="ECO:0000256" key="12">
    <source>
        <dbReference type="RuleBase" id="RU000304"/>
    </source>
</evidence>
<keyword evidence="2 12" id="KW-0723">Serine/threonine-protein kinase</keyword>
<feature type="binding site" evidence="11">
    <location>
        <position position="75"/>
    </location>
    <ligand>
        <name>ATP</name>
        <dbReference type="ChEBI" id="CHEBI:30616"/>
    </ligand>
</feature>
<dbReference type="GO" id="GO:0004674">
    <property type="term" value="F:protein serine/threonine kinase activity"/>
    <property type="evidence" value="ECO:0007669"/>
    <property type="project" value="UniProtKB-KW"/>
</dbReference>
<keyword evidence="5 11" id="KW-0547">Nucleotide-binding</keyword>
<evidence type="ECO:0000256" key="9">
    <source>
        <dbReference type="ARBA" id="ARBA00048679"/>
    </source>
</evidence>
<proteinExistence type="inferred from homology"/>
<evidence type="ECO:0000256" key="11">
    <source>
        <dbReference type="PROSITE-ProRule" id="PRU10141"/>
    </source>
</evidence>
<dbReference type="FunFam" id="1.10.510.10:FF:000571">
    <property type="entry name" value="Maternal embryonic leucine zipper kinase"/>
    <property type="match status" value="1"/>
</dbReference>
<evidence type="ECO:0000259" key="14">
    <source>
        <dbReference type="PROSITE" id="PS50011"/>
    </source>
</evidence>
<keyword evidence="17" id="KW-1185">Reference proteome</keyword>
<keyword evidence="3" id="KW-0597">Phosphoprotein</keyword>
<dbReference type="Proteomes" id="UP000005408">
    <property type="component" value="Unassembled WGS sequence"/>
</dbReference>
<comment type="similarity">
    <text evidence="10">Belongs to the protein kinase superfamily. CAMK Ser/Thr protein kinase family. DAP kinase subfamily.</text>
</comment>
<evidence type="ECO:0000313" key="17">
    <source>
        <dbReference type="Proteomes" id="UP000005408"/>
    </source>
</evidence>
<evidence type="ECO:0000256" key="2">
    <source>
        <dbReference type="ARBA" id="ARBA00022527"/>
    </source>
</evidence>
<comment type="catalytic activity">
    <reaction evidence="8">
        <text>L-threonyl-[protein] + ATP = O-phospho-L-threonyl-[protein] + ADP + H(+)</text>
        <dbReference type="Rhea" id="RHEA:46608"/>
        <dbReference type="Rhea" id="RHEA-COMP:11060"/>
        <dbReference type="Rhea" id="RHEA-COMP:11605"/>
        <dbReference type="ChEBI" id="CHEBI:15378"/>
        <dbReference type="ChEBI" id="CHEBI:30013"/>
        <dbReference type="ChEBI" id="CHEBI:30616"/>
        <dbReference type="ChEBI" id="CHEBI:61977"/>
        <dbReference type="ChEBI" id="CHEBI:456216"/>
        <dbReference type="EC" id="2.7.11.1"/>
    </reaction>
</comment>
<evidence type="ECO:0000256" key="4">
    <source>
        <dbReference type="ARBA" id="ARBA00022679"/>
    </source>
</evidence>
<feature type="compositionally biased region" description="Polar residues" evidence="13">
    <location>
        <begin position="323"/>
        <end position="356"/>
    </location>
</feature>
<feature type="region of interest" description="Disordered" evidence="13">
    <location>
        <begin position="321"/>
        <end position="364"/>
    </location>
</feature>
<dbReference type="InterPro" id="IPR008271">
    <property type="entry name" value="Ser/Thr_kinase_AS"/>
</dbReference>
<dbReference type="EnsemblMetazoa" id="G31579.2">
    <property type="protein sequence ID" value="G31579.2:cds"/>
    <property type="gene ID" value="G31579"/>
</dbReference>
<dbReference type="SMART" id="SM00220">
    <property type="entry name" value="S_TKc"/>
    <property type="match status" value="1"/>
</dbReference>
<dbReference type="Pfam" id="PF00069">
    <property type="entry name" value="Pkinase"/>
    <property type="match status" value="1"/>
</dbReference>
<dbReference type="InterPro" id="IPR017441">
    <property type="entry name" value="Protein_kinase_ATP_BS"/>
</dbReference>
<organism evidence="15">
    <name type="scientific">Magallana gigas</name>
    <name type="common">Pacific oyster</name>
    <name type="synonym">Crassostrea gigas</name>
    <dbReference type="NCBI Taxonomy" id="29159"/>
    <lineage>
        <taxon>Eukaryota</taxon>
        <taxon>Metazoa</taxon>
        <taxon>Spiralia</taxon>
        <taxon>Lophotrochozoa</taxon>
        <taxon>Mollusca</taxon>
        <taxon>Bivalvia</taxon>
        <taxon>Autobranchia</taxon>
        <taxon>Pteriomorphia</taxon>
        <taxon>Ostreida</taxon>
        <taxon>Ostreoidea</taxon>
        <taxon>Ostreidae</taxon>
        <taxon>Magallana</taxon>
    </lineage>
</organism>
<evidence type="ECO:0000313" key="16">
    <source>
        <dbReference type="EnsemblMetazoa" id="G31579.1:cds"/>
    </source>
</evidence>
<keyword evidence="6 15" id="KW-0418">Kinase</keyword>
<evidence type="ECO:0000313" key="15">
    <source>
        <dbReference type="EMBL" id="EKC26260.1"/>
    </source>
</evidence>
<reference evidence="15" key="1">
    <citation type="journal article" date="2012" name="Nature">
        <title>The oyster genome reveals stress adaptation and complexity of shell formation.</title>
        <authorList>
            <person name="Zhang G."/>
            <person name="Fang X."/>
            <person name="Guo X."/>
            <person name="Li L."/>
            <person name="Luo R."/>
            <person name="Xu F."/>
            <person name="Yang P."/>
            <person name="Zhang L."/>
            <person name="Wang X."/>
            <person name="Qi H."/>
            <person name="Xiong Z."/>
            <person name="Que H."/>
            <person name="Xie Y."/>
            <person name="Holland P.W."/>
            <person name="Paps J."/>
            <person name="Zhu Y."/>
            <person name="Wu F."/>
            <person name="Chen Y."/>
            <person name="Wang J."/>
            <person name="Peng C."/>
            <person name="Meng J."/>
            <person name="Yang L."/>
            <person name="Liu J."/>
            <person name="Wen B."/>
            <person name="Zhang N."/>
            <person name="Huang Z."/>
            <person name="Zhu Q."/>
            <person name="Feng Y."/>
            <person name="Mount A."/>
            <person name="Hedgecock D."/>
            <person name="Xu Z."/>
            <person name="Liu Y."/>
            <person name="Domazet-Loso T."/>
            <person name="Du Y."/>
            <person name="Sun X."/>
            <person name="Zhang S."/>
            <person name="Liu B."/>
            <person name="Cheng P."/>
            <person name="Jiang X."/>
            <person name="Li J."/>
            <person name="Fan D."/>
            <person name="Wang W."/>
            <person name="Fu W."/>
            <person name="Wang T."/>
            <person name="Wang B."/>
            <person name="Zhang J."/>
            <person name="Peng Z."/>
            <person name="Li Y."/>
            <person name="Li N."/>
            <person name="Wang J."/>
            <person name="Chen M."/>
            <person name="He Y."/>
            <person name="Tan F."/>
            <person name="Song X."/>
            <person name="Zheng Q."/>
            <person name="Huang R."/>
            <person name="Yang H."/>
            <person name="Du X."/>
            <person name="Chen L."/>
            <person name="Yang M."/>
            <person name="Gaffney P.M."/>
            <person name="Wang S."/>
            <person name="Luo L."/>
            <person name="She Z."/>
            <person name="Ming Y."/>
            <person name="Huang W."/>
            <person name="Zhang S."/>
            <person name="Huang B."/>
            <person name="Zhang Y."/>
            <person name="Qu T."/>
            <person name="Ni P."/>
            <person name="Miao G."/>
            <person name="Wang J."/>
            <person name="Wang Q."/>
            <person name="Steinberg C.E."/>
            <person name="Wang H."/>
            <person name="Li N."/>
            <person name="Qian L."/>
            <person name="Zhang G."/>
            <person name="Li Y."/>
            <person name="Yang H."/>
            <person name="Liu X."/>
            <person name="Wang J."/>
            <person name="Yin Y."/>
            <person name="Wang J."/>
        </authorList>
    </citation>
    <scope>NUCLEOTIDE SEQUENCE [LARGE SCALE GENOMIC DNA]</scope>
    <source>
        <strain evidence="15">05x7-T-G4-1.051#20</strain>
    </source>
</reference>
<dbReference type="InterPro" id="IPR000719">
    <property type="entry name" value="Prot_kinase_dom"/>
</dbReference>
<evidence type="ECO:0000256" key="1">
    <source>
        <dbReference type="ARBA" id="ARBA00012513"/>
    </source>
</evidence>
<evidence type="ECO:0000256" key="7">
    <source>
        <dbReference type="ARBA" id="ARBA00022840"/>
    </source>
</evidence>
<evidence type="ECO:0000256" key="10">
    <source>
        <dbReference type="ARBA" id="ARBA00060827"/>
    </source>
</evidence>
<dbReference type="Gene3D" id="1.10.510.10">
    <property type="entry name" value="Transferase(Phosphotransferase) domain 1"/>
    <property type="match status" value="1"/>
</dbReference>
<dbReference type="PROSITE" id="PS00108">
    <property type="entry name" value="PROTEIN_KINASE_ST"/>
    <property type="match status" value="1"/>
</dbReference>
<dbReference type="SUPFAM" id="SSF56112">
    <property type="entry name" value="Protein kinase-like (PK-like)"/>
    <property type="match status" value="1"/>
</dbReference>
<dbReference type="EMBL" id="JH823230">
    <property type="protein sequence ID" value="EKC26260.1"/>
    <property type="molecule type" value="Genomic_DNA"/>
</dbReference>
<dbReference type="GO" id="GO:0035556">
    <property type="term" value="P:intracellular signal transduction"/>
    <property type="evidence" value="ECO:0007669"/>
    <property type="project" value="TreeGrafter"/>
</dbReference>
<gene>
    <name evidence="15" type="ORF">CGI_10024113</name>
</gene>
<sequence length="442" mass="49922">MNGIALRQYQHYHNSVSGISPCTEGKYRPSTSIRTDTLTDKYTIQGEIGRGKFAVVKKCIHNETGEEVAAKFIRKRRKGKSCREEILREVVMLELGLEHPRLVDLKEVFETPNELVLITEYCAGGELFTECVIEESFTESDVIRFLIQILEGLAYLHERNIVHLDLKPQNILFTKPFPHGDIKVCDLGFACLVNTGEDIRDIIGTPDYVAPEVLSYEPLGLYTDMWSLGVLTYVMLTAHSPFAGKDNQETFLNISQVNLDFPENLFKETSPQAQDFITRLLVKEPEDRMTAKQCMQHPWLSCRVDPEKILEISIKEEEGISDQLKSTNQDTNCESITNENTSECESTNQNSDNSRLTTKKENPEEVLREISKENISTERGTSGDEEVKKFKKCSEDILDSCGKGVDSSPMECNENKDSITFTPSSIGPMEADDDADNKVSYV</sequence>
<dbReference type="AlphaFoldDB" id="K1QBQ7"/>
<evidence type="ECO:0000256" key="13">
    <source>
        <dbReference type="SAM" id="MobiDB-lite"/>
    </source>
</evidence>
<dbReference type="EC" id="2.7.11.1" evidence="1"/>
<protein>
    <recommendedName>
        <fullName evidence="1">non-specific serine/threonine protein kinase</fullName>
        <ecNumber evidence="1">2.7.11.1</ecNumber>
    </recommendedName>
</protein>
<dbReference type="KEGG" id="crg:105324979"/>
<dbReference type="Gene3D" id="3.30.200.20">
    <property type="entry name" value="Phosphorylase Kinase, domain 1"/>
    <property type="match status" value="1"/>
</dbReference>
<dbReference type="EnsemblMetazoa" id="G31579.1">
    <property type="protein sequence ID" value="G31579.1:cds"/>
    <property type="gene ID" value="G31579"/>
</dbReference>
<dbReference type="GO" id="GO:0043065">
    <property type="term" value="P:positive regulation of apoptotic process"/>
    <property type="evidence" value="ECO:0007669"/>
    <property type="project" value="TreeGrafter"/>
</dbReference>
<dbReference type="FunFam" id="3.30.200.20:FF:000175">
    <property type="entry name" value="Serine/threonine-protein kinase 17B"/>
    <property type="match status" value="1"/>
</dbReference>
<feature type="domain" description="Protein kinase" evidence="14">
    <location>
        <begin position="42"/>
        <end position="300"/>
    </location>
</feature>
<feature type="region of interest" description="Disordered" evidence="13">
    <location>
        <begin position="404"/>
        <end position="442"/>
    </location>
</feature>
<evidence type="ECO:0000256" key="5">
    <source>
        <dbReference type="ARBA" id="ARBA00022741"/>
    </source>
</evidence>
<reference evidence="16" key="2">
    <citation type="submission" date="2022-08" db="UniProtKB">
        <authorList>
            <consortium name="EnsemblMetazoa"/>
        </authorList>
    </citation>
    <scope>IDENTIFICATION</scope>
    <source>
        <strain evidence="16">05x7-T-G4-1.051#20</strain>
    </source>
</reference>
<accession>K1QBQ7</accession>
<dbReference type="InterPro" id="IPR011009">
    <property type="entry name" value="Kinase-like_dom_sf"/>
</dbReference>
<keyword evidence="7 11" id="KW-0067">ATP-binding</keyword>
<evidence type="ECO:0000256" key="3">
    <source>
        <dbReference type="ARBA" id="ARBA00022553"/>
    </source>
</evidence>
<comment type="catalytic activity">
    <reaction evidence="9">
        <text>L-seryl-[protein] + ATP = O-phospho-L-seryl-[protein] + ADP + H(+)</text>
        <dbReference type="Rhea" id="RHEA:17989"/>
        <dbReference type="Rhea" id="RHEA-COMP:9863"/>
        <dbReference type="Rhea" id="RHEA-COMP:11604"/>
        <dbReference type="ChEBI" id="CHEBI:15378"/>
        <dbReference type="ChEBI" id="CHEBI:29999"/>
        <dbReference type="ChEBI" id="CHEBI:30616"/>
        <dbReference type="ChEBI" id="CHEBI:83421"/>
        <dbReference type="ChEBI" id="CHEBI:456216"/>
        <dbReference type="EC" id="2.7.11.1"/>
    </reaction>
</comment>
<keyword evidence="4" id="KW-0808">Transferase</keyword>
<dbReference type="OMA" id="SYKSCHE"/>
<dbReference type="PROSITE" id="PS50011">
    <property type="entry name" value="PROTEIN_KINASE_DOM"/>
    <property type="match status" value="1"/>
</dbReference>